<evidence type="ECO:0008006" key="4">
    <source>
        <dbReference type="Google" id="ProtNLM"/>
    </source>
</evidence>
<feature type="region of interest" description="Disordered" evidence="1">
    <location>
        <begin position="79"/>
        <end position="98"/>
    </location>
</feature>
<keyword evidence="3" id="KW-1185">Reference proteome</keyword>
<accession>A0ABN1QDF4</accession>
<organism evidence="2 3">
    <name type="scientific">Nonomuraea longicatena</name>
    <dbReference type="NCBI Taxonomy" id="83682"/>
    <lineage>
        <taxon>Bacteria</taxon>
        <taxon>Bacillati</taxon>
        <taxon>Actinomycetota</taxon>
        <taxon>Actinomycetes</taxon>
        <taxon>Streptosporangiales</taxon>
        <taxon>Streptosporangiaceae</taxon>
        <taxon>Nonomuraea</taxon>
    </lineage>
</organism>
<evidence type="ECO:0000256" key="1">
    <source>
        <dbReference type="SAM" id="MobiDB-lite"/>
    </source>
</evidence>
<gene>
    <name evidence="2" type="ORF">GCM10009560_52450</name>
</gene>
<dbReference type="Proteomes" id="UP001501578">
    <property type="component" value="Unassembled WGS sequence"/>
</dbReference>
<reference evidence="2 3" key="1">
    <citation type="journal article" date="2019" name="Int. J. Syst. Evol. Microbiol.">
        <title>The Global Catalogue of Microorganisms (GCM) 10K type strain sequencing project: providing services to taxonomists for standard genome sequencing and annotation.</title>
        <authorList>
            <consortium name="The Broad Institute Genomics Platform"/>
            <consortium name="The Broad Institute Genome Sequencing Center for Infectious Disease"/>
            <person name="Wu L."/>
            <person name="Ma J."/>
        </authorList>
    </citation>
    <scope>NUCLEOTIDE SEQUENCE [LARGE SCALE GENOMIC DNA]</scope>
    <source>
        <strain evidence="2 3">JCM 11136</strain>
    </source>
</reference>
<dbReference type="RefSeq" id="WP_343952684.1">
    <property type="nucleotide sequence ID" value="NZ_BAAAHQ010000027.1"/>
</dbReference>
<feature type="compositionally biased region" description="Acidic residues" evidence="1">
    <location>
        <begin position="11"/>
        <end position="29"/>
    </location>
</feature>
<comment type="caution">
    <text evidence="2">The sequence shown here is derived from an EMBL/GenBank/DDBJ whole genome shotgun (WGS) entry which is preliminary data.</text>
</comment>
<evidence type="ECO:0000313" key="3">
    <source>
        <dbReference type="Proteomes" id="UP001501578"/>
    </source>
</evidence>
<name>A0ABN1QDF4_9ACTN</name>
<sequence length="98" mass="10374">MTEAGGGQAAEDADEATQPEPAQEEDELDGAPAAGPIRANTEGLNGRAKSSDIDLGDPKNRLAHGRVAETILTALMITRRQRPLPRQLAQHPPTQSRA</sequence>
<feature type="compositionally biased region" description="Basic and acidic residues" evidence="1">
    <location>
        <begin position="49"/>
        <end position="60"/>
    </location>
</feature>
<dbReference type="EMBL" id="BAAAHQ010000027">
    <property type="protein sequence ID" value="GAA0940852.1"/>
    <property type="molecule type" value="Genomic_DNA"/>
</dbReference>
<feature type="region of interest" description="Disordered" evidence="1">
    <location>
        <begin position="1"/>
        <end position="63"/>
    </location>
</feature>
<proteinExistence type="predicted"/>
<protein>
    <recommendedName>
        <fullName evidence="4">Transposase</fullName>
    </recommendedName>
</protein>
<evidence type="ECO:0000313" key="2">
    <source>
        <dbReference type="EMBL" id="GAA0940852.1"/>
    </source>
</evidence>